<dbReference type="RefSeq" id="WP_319160073.1">
    <property type="nucleotide sequence ID" value="NZ_CP138359.1"/>
</dbReference>
<protein>
    <submittedName>
        <fullName evidence="2">DegV family protein</fullName>
    </submittedName>
</protein>
<keyword evidence="3" id="KW-1185">Reference proteome</keyword>
<dbReference type="InterPro" id="IPR050270">
    <property type="entry name" value="DegV_domain_contain"/>
</dbReference>
<dbReference type="NCBIfam" id="TIGR00762">
    <property type="entry name" value="DegV"/>
    <property type="match status" value="1"/>
</dbReference>
<dbReference type="Proteomes" id="UP001304340">
    <property type="component" value="Chromosome"/>
</dbReference>
<dbReference type="PROSITE" id="PS51482">
    <property type="entry name" value="DEGV"/>
    <property type="match status" value="1"/>
</dbReference>
<dbReference type="InterPro" id="IPR003797">
    <property type="entry name" value="DegV"/>
</dbReference>
<reference evidence="3" key="1">
    <citation type="submission" date="2023-11" db="EMBL/GenBank/DDBJ databases">
        <authorList>
            <person name="Helweg L.P."/>
            <person name="Kiel A."/>
            <person name="Hitz F."/>
            <person name="Ruckert-Reed C."/>
            <person name="Busche T."/>
            <person name="Kaltschmidt B."/>
            <person name="Kaltschmidt C."/>
        </authorList>
    </citation>
    <scope>NUCLEOTIDE SEQUENCE [LARGE SCALE GENOMIC DNA]</scope>
    <source>
        <strain evidence="3">4.1</strain>
    </source>
</reference>
<proteinExistence type="predicted"/>
<dbReference type="PANTHER" id="PTHR33434:SF2">
    <property type="entry name" value="FATTY ACID-BINDING PROTEIN TM_1468"/>
    <property type="match status" value="1"/>
</dbReference>
<evidence type="ECO:0000313" key="2">
    <source>
        <dbReference type="EMBL" id="WPF83608.1"/>
    </source>
</evidence>
<dbReference type="KEGG" id="sbil:SANBI_001296"/>
<gene>
    <name evidence="2" type="ORF">SANBI_001296</name>
</gene>
<dbReference type="EMBL" id="CP138359">
    <property type="protein sequence ID" value="WPF83608.1"/>
    <property type="molecule type" value="Genomic_DNA"/>
</dbReference>
<dbReference type="PANTHER" id="PTHR33434">
    <property type="entry name" value="DEGV DOMAIN-CONTAINING PROTEIN DR_1986-RELATED"/>
    <property type="match status" value="1"/>
</dbReference>
<dbReference type="SUPFAM" id="SSF82549">
    <property type="entry name" value="DAK1/DegV-like"/>
    <property type="match status" value="1"/>
</dbReference>
<evidence type="ECO:0000313" key="3">
    <source>
        <dbReference type="Proteomes" id="UP001304340"/>
    </source>
</evidence>
<dbReference type="Gene3D" id="3.40.50.10170">
    <property type="match status" value="1"/>
</dbReference>
<keyword evidence="1" id="KW-0446">Lipid-binding</keyword>
<sequence>MAGDRTDGAVPAAAGAALRRVLVVTDSTASLPAGLAAEHRVGVVPLQVGIDGETFHEGLDLDSAALVAALDRHAVVTTSQPSVGAFLEVYRAAAAAGAERIVSVHLSGELSGTVRAAALAAADSPVPVEVVDSRTVATGLGFAALAAARSAAAGAPADEVVRVAERVAESTRALFVVDSLDHLRRGGRLSAAAAAIGTALGLRPVLGVRDGRIEVVQKVRSRGAGADRLVAAAEAALDASPHVRFAVHHLGDDAAARGCARRVEDATGRSVLVSPVSAVLGAHVGPGLLALVSVDDPGAVDVGVGEQ</sequence>
<dbReference type="Gene3D" id="3.30.1180.10">
    <property type="match status" value="1"/>
</dbReference>
<dbReference type="GO" id="GO:0008289">
    <property type="term" value="F:lipid binding"/>
    <property type="evidence" value="ECO:0007669"/>
    <property type="project" value="UniProtKB-KW"/>
</dbReference>
<dbReference type="Pfam" id="PF02645">
    <property type="entry name" value="DegV"/>
    <property type="match status" value="1"/>
</dbReference>
<accession>A0AAF0ZBF6</accession>
<dbReference type="AlphaFoldDB" id="A0AAF0ZBF6"/>
<evidence type="ECO:0000256" key="1">
    <source>
        <dbReference type="ARBA" id="ARBA00023121"/>
    </source>
</evidence>
<organism evidence="2 3">
    <name type="scientific">Sanguibacter biliveldensis</name>
    <dbReference type="NCBI Taxonomy" id="3030830"/>
    <lineage>
        <taxon>Bacteria</taxon>
        <taxon>Bacillati</taxon>
        <taxon>Actinomycetota</taxon>
        <taxon>Actinomycetes</taxon>
        <taxon>Micrococcales</taxon>
        <taxon>Sanguibacteraceae</taxon>
        <taxon>Sanguibacter</taxon>
    </lineage>
</organism>
<name>A0AAF0ZBF6_9MICO</name>
<dbReference type="InterPro" id="IPR043168">
    <property type="entry name" value="DegV_C"/>
</dbReference>